<gene>
    <name evidence="1" type="ORF">PoB_004098000</name>
</gene>
<dbReference type="Proteomes" id="UP000735302">
    <property type="component" value="Unassembled WGS sequence"/>
</dbReference>
<proteinExistence type="predicted"/>
<name>A0AAV4B5Z7_9GAST</name>
<comment type="caution">
    <text evidence="1">The sequence shown here is derived from an EMBL/GenBank/DDBJ whole genome shotgun (WGS) entry which is preliminary data.</text>
</comment>
<evidence type="ECO:0000313" key="1">
    <source>
        <dbReference type="EMBL" id="GFO14475.1"/>
    </source>
</evidence>
<organism evidence="1 2">
    <name type="scientific">Plakobranchus ocellatus</name>
    <dbReference type="NCBI Taxonomy" id="259542"/>
    <lineage>
        <taxon>Eukaryota</taxon>
        <taxon>Metazoa</taxon>
        <taxon>Spiralia</taxon>
        <taxon>Lophotrochozoa</taxon>
        <taxon>Mollusca</taxon>
        <taxon>Gastropoda</taxon>
        <taxon>Heterobranchia</taxon>
        <taxon>Euthyneura</taxon>
        <taxon>Panpulmonata</taxon>
        <taxon>Sacoglossa</taxon>
        <taxon>Placobranchoidea</taxon>
        <taxon>Plakobranchidae</taxon>
        <taxon>Plakobranchus</taxon>
    </lineage>
</organism>
<protein>
    <submittedName>
        <fullName evidence="1">Uncharacterized protein</fullName>
    </submittedName>
</protein>
<keyword evidence="2" id="KW-1185">Reference proteome</keyword>
<accession>A0AAV4B5Z7</accession>
<dbReference type="AlphaFoldDB" id="A0AAV4B5Z7"/>
<dbReference type="EMBL" id="BLXT01004564">
    <property type="protein sequence ID" value="GFO14475.1"/>
    <property type="molecule type" value="Genomic_DNA"/>
</dbReference>
<sequence>MKARCEDVSEALLNELDSLKRIFKGARKEIHREETFLRRSLSEAEDALDQMSSPIASRQKRRLYQMCIDFA</sequence>
<reference evidence="1 2" key="1">
    <citation type="journal article" date="2021" name="Elife">
        <title>Chloroplast acquisition without the gene transfer in kleptoplastic sea slugs, Plakobranchus ocellatus.</title>
        <authorList>
            <person name="Maeda T."/>
            <person name="Takahashi S."/>
            <person name="Yoshida T."/>
            <person name="Shimamura S."/>
            <person name="Takaki Y."/>
            <person name="Nagai Y."/>
            <person name="Toyoda A."/>
            <person name="Suzuki Y."/>
            <person name="Arimoto A."/>
            <person name="Ishii H."/>
            <person name="Satoh N."/>
            <person name="Nishiyama T."/>
            <person name="Hasebe M."/>
            <person name="Maruyama T."/>
            <person name="Minagawa J."/>
            <person name="Obokata J."/>
            <person name="Shigenobu S."/>
        </authorList>
    </citation>
    <scope>NUCLEOTIDE SEQUENCE [LARGE SCALE GENOMIC DNA]</scope>
</reference>
<evidence type="ECO:0000313" key="2">
    <source>
        <dbReference type="Proteomes" id="UP000735302"/>
    </source>
</evidence>